<evidence type="ECO:0000259" key="2">
    <source>
        <dbReference type="Pfam" id="PF07992"/>
    </source>
</evidence>
<dbReference type="Pfam" id="PF07992">
    <property type="entry name" value="Pyr_redox_2"/>
    <property type="match status" value="1"/>
</dbReference>
<dbReference type="InterPro" id="IPR023753">
    <property type="entry name" value="FAD/NAD-binding_dom"/>
</dbReference>
<name>A0A1I6MLE9_9RHOB</name>
<accession>A0A1I6MLE9</accession>
<gene>
    <name evidence="3" type="ORF">SAMN05444714_2008</name>
</gene>
<dbReference type="AlphaFoldDB" id="A0A1I6MLE9"/>
<dbReference type="STRING" id="1123755.SAMN05444714_2008"/>
<dbReference type="PANTHER" id="PTHR43539:SF78">
    <property type="entry name" value="FLAVIN-CONTAINING MONOOXYGENASE"/>
    <property type="match status" value="1"/>
</dbReference>
<dbReference type="GO" id="GO:0004497">
    <property type="term" value="F:monooxygenase activity"/>
    <property type="evidence" value="ECO:0007669"/>
    <property type="project" value="TreeGrafter"/>
</dbReference>
<dbReference type="PANTHER" id="PTHR43539">
    <property type="entry name" value="FLAVIN-BINDING MONOOXYGENASE-LIKE PROTEIN (AFU_ORTHOLOGUE AFUA_4G09220)"/>
    <property type="match status" value="1"/>
</dbReference>
<dbReference type="RefSeq" id="WP_090207122.1">
    <property type="nucleotide sequence ID" value="NZ_FOZM01000001.1"/>
</dbReference>
<evidence type="ECO:0000313" key="4">
    <source>
        <dbReference type="Proteomes" id="UP000198926"/>
    </source>
</evidence>
<organism evidence="3 4">
    <name type="scientific">Yoonia litorea</name>
    <dbReference type="NCBI Taxonomy" id="1123755"/>
    <lineage>
        <taxon>Bacteria</taxon>
        <taxon>Pseudomonadati</taxon>
        <taxon>Pseudomonadota</taxon>
        <taxon>Alphaproteobacteria</taxon>
        <taxon>Rhodobacterales</taxon>
        <taxon>Paracoccaceae</taxon>
        <taxon>Yoonia</taxon>
    </lineage>
</organism>
<reference evidence="3 4" key="1">
    <citation type="submission" date="2016-10" db="EMBL/GenBank/DDBJ databases">
        <authorList>
            <person name="de Groot N.N."/>
        </authorList>
    </citation>
    <scope>NUCLEOTIDE SEQUENCE [LARGE SCALE GENOMIC DNA]</scope>
    <source>
        <strain evidence="3 4">DSM 29433</strain>
    </source>
</reference>
<keyword evidence="1" id="KW-0560">Oxidoreductase</keyword>
<evidence type="ECO:0000256" key="1">
    <source>
        <dbReference type="ARBA" id="ARBA00023002"/>
    </source>
</evidence>
<sequence length="500" mass="55316">MLDQLQQPVKSGADQFDGQNFDLVVIGAGIAGLNALNAATEYLPKGARVLLLDQKDAAGGMWNTAYDYVRLHQPHPMFTVGNMAWDWRKPRDYLAARDEVQSHLASSLSPVGQSLRLQTAFGQTVSSLAEVRTDEGTMAKIVFHANDDQSETQKVHAKQAIHAPGLNYGLTTPLQFSSDNLVSIIPQDLRATLQAHPHAPVVVVGGGKTGMDTVLATLAFNPARRVILFQGRGTNFLNRTKYIPTGIKRWTSGELVSRLFRDMALNFNGDNEDEALAHFRRNYSTDPGANNGVFLYGLQSEQEHTKIKSGVEQAVSDYLEDVVETPDGQQMVLRSGQTMPIDDGAIFVNCTGSFFRDDTLADYQPILSPEGCILSINARSAFHFLTSVSGFFATHLWFRNALRGQGFYTLDQEGLFRQNRNAWVGASAAQAYMNQVIAVQTLPLMLLDRCGLDLDRWYPFPRRMLGLMRMKSTAAADIAHCRRTLDRIADRFDVEAAPLA</sequence>
<keyword evidence="4" id="KW-1185">Reference proteome</keyword>
<dbReference type="Proteomes" id="UP000198926">
    <property type="component" value="Unassembled WGS sequence"/>
</dbReference>
<proteinExistence type="predicted"/>
<dbReference type="EMBL" id="FOZM01000001">
    <property type="protein sequence ID" value="SFS16525.1"/>
    <property type="molecule type" value="Genomic_DNA"/>
</dbReference>
<feature type="domain" description="FAD/NAD(P)-binding" evidence="2">
    <location>
        <begin position="21"/>
        <end position="216"/>
    </location>
</feature>
<protein>
    <submittedName>
        <fullName evidence="3">Pyridine nucleotide-disulphide oxidoreductase</fullName>
    </submittedName>
</protein>
<dbReference type="OrthoDB" id="9773233at2"/>
<dbReference type="InterPro" id="IPR050982">
    <property type="entry name" value="Auxin_biosynth/cation_transpt"/>
</dbReference>
<dbReference type="Gene3D" id="3.50.50.60">
    <property type="entry name" value="FAD/NAD(P)-binding domain"/>
    <property type="match status" value="1"/>
</dbReference>
<dbReference type="SUPFAM" id="SSF51905">
    <property type="entry name" value="FAD/NAD(P)-binding domain"/>
    <property type="match status" value="1"/>
</dbReference>
<dbReference type="GO" id="GO:0050660">
    <property type="term" value="F:flavin adenine dinucleotide binding"/>
    <property type="evidence" value="ECO:0007669"/>
    <property type="project" value="TreeGrafter"/>
</dbReference>
<dbReference type="InterPro" id="IPR036188">
    <property type="entry name" value="FAD/NAD-bd_sf"/>
</dbReference>
<evidence type="ECO:0000313" key="3">
    <source>
        <dbReference type="EMBL" id="SFS16525.1"/>
    </source>
</evidence>